<name>A0A2V5HLH9_ASPV1</name>
<keyword evidence="8 11" id="KW-1133">Transmembrane helix</keyword>
<dbReference type="FunFam" id="1.20.1560.10:FF:000055">
    <property type="entry name" value="ABC multidrug transporter (Eurofung)"/>
    <property type="match status" value="1"/>
</dbReference>
<dbReference type="Pfam" id="PF24357">
    <property type="entry name" value="TMD0_ABC"/>
    <property type="match status" value="1"/>
</dbReference>
<dbReference type="CDD" id="cd18579">
    <property type="entry name" value="ABC_6TM_ABCC_D1"/>
    <property type="match status" value="1"/>
</dbReference>
<protein>
    <submittedName>
        <fullName evidence="14">P-loop containing nucleoside triphosphate hydrolase protein</fullName>
    </submittedName>
</protein>
<evidence type="ECO:0000256" key="8">
    <source>
        <dbReference type="ARBA" id="ARBA00022989"/>
    </source>
</evidence>
<feature type="transmembrane region" description="Helical" evidence="11">
    <location>
        <begin position="545"/>
        <end position="569"/>
    </location>
</feature>
<feature type="transmembrane region" description="Helical" evidence="11">
    <location>
        <begin position="1091"/>
        <end position="1111"/>
    </location>
</feature>
<dbReference type="SMART" id="SM00382">
    <property type="entry name" value="AAA"/>
    <property type="match status" value="2"/>
</dbReference>
<dbReference type="SUPFAM" id="SSF52540">
    <property type="entry name" value="P-loop containing nucleoside triphosphate hydrolases"/>
    <property type="match status" value="2"/>
</dbReference>
<evidence type="ECO:0000256" key="4">
    <source>
        <dbReference type="ARBA" id="ARBA00022475"/>
    </source>
</evidence>
<dbReference type="Pfam" id="PF00664">
    <property type="entry name" value="ABC_membrane"/>
    <property type="match status" value="1"/>
</dbReference>
<dbReference type="GO" id="GO:0005886">
    <property type="term" value="C:plasma membrane"/>
    <property type="evidence" value="ECO:0007669"/>
    <property type="project" value="UniProtKB-SubCell"/>
</dbReference>
<proteinExistence type="inferred from homology"/>
<dbReference type="Pfam" id="PF00005">
    <property type="entry name" value="ABC_tran"/>
    <property type="match status" value="2"/>
</dbReference>
<dbReference type="Proteomes" id="UP000249829">
    <property type="component" value="Unassembled WGS sequence"/>
</dbReference>
<keyword evidence="10" id="KW-0325">Glycoprotein</keyword>
<evidence type="ECO:0000256" key="1">
    <source>
        <dbReference type="ARBA" id="ARBA00004651"/>
    </source>
</evidence>
<dbReference type="InterPro" id="IPR044726">
    <property type="entry name" value="ABCC_6TM_D2"/>
</dbReference>
<dbReference type="CDD" id="cd18580">
    <property type="entry name" value="ABC_6TM_ABCC_D2"/>
    <property type="match status" value="1"/>
</dbReference>
<evidence type="ECO:0000256" key="10">
    <source>
        <dbReference type="ARBA" id="ARBA00023180"/>
    </source>
</evidence>
<dbReference type="Gene3D" id="1.20.1560.10">
    <property type="entry name" value="ABC transporter type 1, transmembrane domain"/>
    <property type="match status" value="2"/>
</dbReference>
<evidence type="ECO:0000256" key="5">
    <source>
        <dbReference type="ARBA" id="ARBA00022692"/>
    </source>
</evidence>
<dbReference type="InterPro" id="IPR050173">
    <property type="entry name" value="ABC_transporter_C-like"/>
</dbReference>
<dbReference type="InterPro" id="IPR017871">
    <property type="entry name" value="ABC_transporter-like_CS"/>
</dbReference>
<feature type="transmembrane region" description="Helical" evidence="11">
    <location>
        <begin position="321"/>
        <end position="342"/>
    </location>
</feature>
<keyword evidence="5 11" id="KW-0812">Transmembrane</keyword>
<sequence>MSSQWLRPRTTACSIALEDQFGPIVSDQCASGFDFTWYFESVILTLPVNVFFLLAALPRIVYLRQEPIKIKGGNAGVVKLIGYALLAILQATLIGLWALPSGVTTRATIGTAVVTLVTYIVLGILSQYEHWRTIKPSTINSGYLFLSSLLSLAEARTLYYVSAHHRAIPIIYSVNLGLRVVVFILESLPKHSILKRDYEDPPPETATGVLGRSLFTWINPLLFLGNRTDLTIASLPALEEELCTRGAGPTGLEKRWRKGVNYQNRPHSLLWASLRYYAWPILLGVLPRALQIGFTFAQPFLVDTTVTWVDSDDESYTMSQGYGLIGAFALTYIGIAVSTALAQHQAYRVVSMMRASMIDMMFGHIMVMRDSEIESSAPVTLMNADIERISSGLRYIHDVWACIVEIPIALWLLWQQLGIASIAPIVVVVVCMLLCVLISALAGPRQEVWLQAIEKRVDITAQVLGSMKGVRTAGLTDKIYNIVQNMRSDEVKLSERFRRLLILVVGVAYSNVSISPLASFLIYSLNARHSNGTETLTTARAFTSLTLFTLLSTPISNLVEAVTGIATAVGSIKRINLFLQSQPRDDDAQKPHLPTMAASTQSTLTSHYSEKPGWKEKEMELTPIFPASVSSREALPPYELPSSPGGLACRADARSAGWEEGKPTVINEASFTIRRGTLNMIVGPVGCGKSTFVRMLLRETPVATGTLQIETSAIAYCAQVPWLTNRSMQENILGESLFDLDWYNTVVQACALEEDILDLPNGDMGSLGSGATKLSGGQKQRVALARAVYSRAELIILDDAFSGLDRTTEETIFRALLAPGGLLRRMETTIVMTSSSASNLSMADHIIALSKSGTILEQGSYKELLDRSESYIQSLSVSEGKKRVIGDEEQQQQHQQQQDTTAVVEQVSTKTKARPLSLATLNLEAPLPKDGRRTGDMSVYWYYMRVLGFWRSLVFVFLICCYVVGITFPSIWVEWWTASNMKHPNSQLGYWLGVYGWIAVMAVSTLVLACWHLMSNLVARAARGLHAQLLKSVLDSPMSFFHTTDVGHTTNRFSQDLQLIDMELPLAVLNTILTFFTCVAQVVVVCVSTSYIAATVPACLLAFYFVQRFYLRTSRQIRYLDIEAKAPLITHFLETLSGLTTIRSFHWETEYRKQNAELINSSQKPFYLLFAIQRWLELVIALLVAGFAVVLVAVVVATRGRLSAGFIGLALLNIVTFTENLQGLIMQWTVLETSIGAVSRVRHFQRTVESEHLDCESFVPPAAWPEHGAIEINDLVASYKSSTSRALDHISLSIRPGTKVGICGRSGSGKSSLISSLFRLIELSNGTITIDGQDITTLRRNDLRAHLNCIPQEPFLLPSCSVRLNLDPGNSSIQDEILIDALKKVQVWDVVDALGGLDATITPDSFSPGQKQLLCFARAMVRSEGKILILDEATSSIDTQTEEIMQGLIRTEFASHTVIAIAHRLETIVDFDEVIVMEAGQVKEQGNPQKLLEEKGAFAELYWDSGRGSSRTPMQFFYD</sequence>
<reference evidence="14 15" key="1">
    <citation type="submission" date="2018-02" db="EMBL/GenBank/DDBJ databases">
        <title>The genomes of Aspergillus section Nigri reveals drivers in fungal speciation.</title>
        <authorList>
            <consortium name="DOE Joint Genome Institute"/>
            <person name="Vesth T.C."/>
            <person name="Nybo J."/>
            <person name="Theobald S."/>
            <person name="Brandl J."/>
            <person name="Frisvad J.C."/>
            <person name="Nielsen K.F."/>
            <person name="Lyhne E.K."/>
            <person name="Kogle M.E."/>
            <person name="Kuo A."/>
            <person name="Riley R."/>
            <person name="Clum A."/>
            <person name="Nolan M."/>
            <person name="Lipzen A."/>
            <person name="Salamov A."/>
            <person name="Henrissat B."/>
            <person name="Wiebenga A."/>
            <person name="De vries R.P."/>
            <person name="Grigoriev I.V."/>
            <person name="Mortensen U.H."/>
            <person name="Andersen M.R."/>
            <person name="Baker S.E."/>
        </authorList>
    </citation>
    <scope>NUCLEOTIDE SEQUENCE [LARGE SCALE GENOMIC DNA]</scope>
    <source>
        <strain evidence="14 15">CBS 115571</strain>
    </source>
</reference>
<evidence type="ECO:0000259" key="13">
    <source>
        <dbReference type="PROSITE" id="PS50929"/>
    </source>
</evidence>
<feature type="domain" description="ABC transmembrane type-1" evidence="13">
    <location>
        <begin position="953"/>
        <end position="1233"/>
    </location>
</feature>
<evidence type="ECO:0000256" key="2">
    <source>
        <dbReference type="ARBA" id="ARBA00009726"/>
    </source>
</evidence>
<feature type="transmembrane region" description="Helical" evidence="11">
    <location>
        <begin position="1064"/>
        <end position="1085"/>
    </location>
</feature>
<dbReference type="GO" id="GO:0140359">
    <property type="term" value="F:ABC-type transporter activity"/>
    <property type="evidence" value="ECO:0007669"/>
    <property type="project" value="InterPro"/>
</dbReference>
<keyword evidence="7" id="KW-0067">ATP-binding</keyword>
<evidence type="ECO:0000256" key="6">
    <source>
        <dbReference type="ARBA" id="ARBA00022741"/>
    </source>
</evidence>
<dbReference type="InterPro" id="IPR011527">
    <property type="entry name" value="ABC1_TM_dom"/>
</dbReference>
<comment type="subcellular location">
    <subcellularLocation>
        <location evidence="1">Cell membrane</location>
        <topology evidence="1">Multi-pass membrane protein</topology>
    </subcellularLocation>
</comment>
<dbReference type="InterPro" id="IPR036640">
    <property type="entry name" value="ABC1_TM_sf"/>
</dbReference>
<dbReference type="CDD" id="cd03244">
    <property type="entry name" value="ABCC_MRP_domain2"/>
    <property type="match status" value="1"/>
</dbReference>
<feature type="transmembrane region" description="Helical" evidence="11">
    <location>
        <begin position="992"/>
        <end position="1014"/>
    </location>
</feature>
<feature type="transmembrane region" description="Helical" evidence="11">
    <location>
        <begin position="420"/>
        <end position="442"/>
    </location>
</feature>
<feature type="transmembrane region" description="Helical" evidence="11">
    <location>
        <begin position="953"/>
        <end position="972"/>
    </location>
</feature>
<evidence type="ECO:0000313" key="14">
    <source>
        <dbReference type="EMBL" id="PYI23422.1"/>
    </source>
</evidence>
<dbReference type="FunFam" id="3.40.50.300:FF:000838">
    <property type="entry name" value="ABC multidrug transporter (Eurofung)"/>
    <property type="match status" value="1"/>
</dbReference>
<dbReference type="OMA" id="VWALPRI"/>
<feature type="transmembrane region" description="Helical" evidence="11">
    <location>
        <begin position="500"/>
        <end position="525"/>
    </location>
</feature>
<dbReference type="InterPro" id="IPR027417">
    <property type="entry name" value="P-loop_NTPase"/>
</dbReference>
<dbReference type="STRING" id="1450538.A0A2V5HLH9"/>
<keyword evidence="4" id="KW-1003">Cell membrane</keyword>
<evidence type="ECO:0000256" key="9">
    <source>
        <dbReference type="ARBA" id="ARBA00023136"/>
    </source>
</evidence>
<dbReference type="SUPFAM" id="SSF90123">
    <property type="entry name" value="ABC transporter transmembrane region"/>
    <property type="match status" value="2"/>
</dbReference>
<feature type="transmembrane region" description="Helical" evidence="11">
    <location>
        <begin position="276"/>
        <end position="301"/>
    </location>
</feature>
<feature type="transmembrane region" description="Helical" evidence="11">
    <location>
        <begin position="77"/>
        <end position="99"/>
    </location>
</feature>
<feature type="transmembrane region" description="Helical" evidence="11">
    <location>
        <begin position="395"/>
        <end position="414"/>
    </location>
</feature>
<keyword evidence="6" id="KW-0547">Nucleotide-binding</keyword>
<organism evidence="14 15">
    <name type="scientific">Aspergillus violaceofuscus (strain CBS 115571)</name>
    <dbReference type="NCBI Taxonomy" id="1450538"/>
    <lineage>
        <taxon>Eukaryota</taxon>
        <taxon>Fungi</taxon>
        <taxon>Dikarya</taxon>
        <taxon>Ascomycota</taxon>
        <taxon>Pezizomycotina</taxon>
        <taxon>Eurotiomycetes</taxon>
        <taxon>Eurotiomycetidae</taxon>
        <taxon>Eurotiales</taxon>
        <taxon>Aspergillaceae</taxon>
        <taxon>Aspergillus</taxon>
    </lineage>
</organism>
<comment type="similarity">
    <text evidence="2">Belongs to the ABC transporter superfamily. ABCC family. Conjugate transporter (TC 3.A.1.208) subfamily.</text>
</comment>
<dbReference type="EMBL" id="KZ825105">
    <property type="protein sequence ID" value="PYI23422.1"/>
    <property type="molecule type" value="Genomic_DNA"/>
</dbReference>
<evidence type="ECO:0000259" key="12">
    <source>
        <dbReference type="PROSITE" id="PS50893"/>
    </source>
</evidence>
<dbReference type="InterPro" id="IPR003593">
    <property type="entry name" value="AAA+_ATPase"/>
</dbReference>
<dbReference type="PANTHER" id="PTHR24223:SF399">
    <property type="entry name" value="ABC TRANSPORTER ATNG"/>
    <property type="match status" value="1"/>
</dbReference>
<keyword evidence="3" id="KW-0813">Transport</keyword>
<dbReference type="PANTHER" id="PTHR24223">
    <property type="entry name" value="ATP-BINDING CASSETTE SUB-FAMILY C"/>
    <property type="match status" value="1"/>
</dbReference>
<dbReference type="GO" id="GO:0005524">
    <property type="term" value="F:ATP binding"/>
    <property type="evidence" value="ECO:0007669"/>
    <property type="project" value="UniProtKB-KW"/>
</dbReference>
<dbReference type="InterPro" id="IPR044746">
    <property type="entry name" value="ABCC_6TM_D1"/>
</dbReference>
<feature type="transmembrane region" description="Helical" evidence="11">
    <location>
        <begin position="35"/>
        <end position="57"/>
    </location>
</feature>
<feature type="domain" description="ABC transporter" evidence="12">
    <location>
        <begin position="1270"/>
        <end position="1504"/>
    </location>
</feature>
<evidence type="ECO:0000256" key="3">
    <source>
        <dbReference type="ARBA" id="ARBA00022448"/>
    </source>
</evidence>
<dbReference type="FunFam" id="1.20.1560.10:FF:000066">
    <property type="entry name" value="ABC multidrug transporter (Eurofung)"/>
    <property type="match status" value="1"/>
</dbReference>
<feature type="transmembrane region" description="Helical" evidence="11">
    <location>
        <begin position="1175"/>
        <end position="1196"/>
    </location>
</feature>
<dbReference type="PROSITE" id="PS00211">
    <property type="entry name" value="ABC_TRANSPORTER_1"/>
    <property type="match status" value="2"/>
</dbReference>
<gene>
    <name evidence="14" type="ORF">BO99DRAFT_439735</name>
</gene>
<evidence type="ECO:0000313" key="15">
    <source>
        <dbReference type="Proteomes" id="UP000249829"/>
    </source>
</evidence>
<dbReference type="PROSITE" id="PS50929">
    <property type="entry name" value="ABC_TM1F"/>
    <property type="match status" value="2"/>
</dbReference>
<feature type="transmembrane region" description="Helical" evidence="11">
    <location>
        <begin position="105"/>
        <end position="122"/>
    </location>
</feature>
<dbReference type="GO" id="GO:0016887">
    <property type="term" value="F:ATP hydrolysis activity"/>
    <property type="evidence" value="ECO:0007669"/>
    <property type="project" value="InterPro"/>
</dbReference>
<dbReference type="InterPro" id="IPR056227">
    <property type="entry name" value="TMD0_ABC"/>
</dbReference>
<evidence type="ECO:0000256" key="11">
    <source>
        <dbReference type="SAM" id="Phobius"/>
    </source>
</evidence>
<feature type="domain" description="ABC transmembrane type-1" evidence="13">
    <location>
        <begin position="289"/>
        <end position="567"/>
    </location>
</feature>
<dbReference type="PROSITE" id="PS50893">
    <property type="entry name" value="ABC_TRANSPORTER_2"/>
    <property type="match status" value="2"/>
</dbReference>
<dbReference type="Gene3D" id="3.40.50.300">
    <property type="entry name" value="P-loop containing nucleotide triphosphate hydrolases"/>
    <property type="match status" value="2"/>
</dbReference>
<feature type="domain" description="ABC transporter" evidence="12">
    <location>
        <begin position="651"/>
        <end position="877"/>
    </location>
</feature>
<accession>A0A2V5HLH9</accession>
<evidence type="ECO:0000256" key="7">
    <source>
        <dbReference type="ARBA" id="ARBA00022840"/>
    </source>
</evidence>
<keyword evidence="15" id="KW-1185">Reference proteome</keyword>
<keyword evidence="14" id="KW-0378">Hydrolase</keyword>
<keyword evidence="9 11" id="KW-0472">Membrane</keyword>
<dbReference type="InterPro" id="IPR003439">
    <property type="entry name" value="ABC_transporter-like_ATP-bd"/>
</dbReference>